<name>A0A842HDI6_9BACT</name>
<evidence type="ECO:0000256" key="3">
    <source>
        <dbReference type="ARBA" id="ARBA00022741"/>
    </source>
</evidence>
<organism evidence="6 7">
    <name type="scientific">Ruficoccus amylovorans</name>
    <dbReference type="NCBI Taxonomy" id="1804625"/>
    <lineage>
        <taxon>Bacteria</taxon>
        <taxon>Pseudomonadati</taxon>
        <taxon>Verrucomicrobiota</taxon>
        <taxon>Opitutia</taxon>
        <taxon>Puniceicoccales</taxon>
        <taxon>Cerasicoccaceae</taxon>
        <taxon>Ruficoccus</taxon>
    </lineage>
</organism>
<dbReference type="SMART" id="SM00382">
    <property type="entry name" value="AAA"/>
    <property type="match status" value="1"/>
</dbReference>
<comment type="similarity">
    <text evidence="1">Belongs to the ABC transporter superfamily.</text>
</comment>
<dbReference type="InterPro" id="IPR027417">
    <property type="entry name" value="P-loop_NTPase"/>
</dbReference>
<dbReference type="GO" id="GO:0016887">
    <property type="term" value="F:ATP hydrolysis activity"/>
    <property type="evidence" value="ECO:0007669"/>
    <property type="project" value="InterPro"/>
</dbReference>
<accession>A0A842HDI6</accession>
<dbReference type="GO" id="GO:0005524">
    <property type="term" value="F:ATP binding"/>
    <property type="evidence" value="ECO:0007669"/>
    <property type="project" value="UniProtKB-KW"/>
</dbReference>
<dbReference type="CDD" id="cd03235">
    <property type="entry name" value="ABC_Metallic_Cations"/>
    <property type="match status" value="1"/>
</dbReference>
<dbReference type="Gene3D" id="3.40.50.300">
    <property type="entry name" value="P-loop containing nucleotide triphosphate hydrolases"/>
    <property type="match status" value="1"/>
</dbReference>
<reference evidence="6 7" key="1">
    <citation type="submission" date="2020-07" db="EMBL/GenBank/DDBJ databases">
        <authorList>
            <person name="Feng X."/>
        </authorList>
    </citation>
    <scope>NUCLEOTIDE SEQUENCE [LARGE SCALE GENOMIC DNA]</scope>
    <source>
        <strain evidence="6 7">JCM31066</strain>
    </source>
</reference>
<comment type="caution">
    <text evidence="6">The sequence shown here is derived from an EMBL/GenBank/DDBJ whole genome shotgun (WGS) entry which is preliminary data.</text>
</comment>
<dbReference type="Proteomes" id="UP000546464">
    <property type="component" value="Unassembled WGS sequence"/>
</dbReference>
<protein>
    <submittedName>
        <fullName evidence="6">ABC transporter ATP-binding protein</fullName>
    </submittedName>
</protein>
<sequence>MSKGIISGLLSYRGNCGGCHYPDASAIRTEGVTARYASTGTPALNGVSLCVKRGERLALVGDNGSGKSTLLKCLADLLPYEGEIRILGHRPGVCRHEVAYLPQRSSLDWEFPISLSRFVLTGTYVRLGWLRRPGREQRTLAAQALDSLGLSPYAGRQIGSLSGGQQQRALLARTLLHDAELYLLDEPFNAVDETSRGLIWEALDRLKERGCTVVMATHDIAHFMDRFDRVLTLENGCVSPD</sequence>
<evidence type="ECO:0000313" key="6">
    <source>
        <dbReference type="EMBL" id="MBC2594280.1"/>
    </source>
</evidence>
<dbReference type="Pfam" id="PF00005">
    <property type="entry name" value="ABC_tran"/>
    <property type="match status" value="1"/>
</dbReference>
<dbReference type="InterPro" id="IPR017871">
    <property type="entry name" value="ABC_transporter-like_CS"/>
</dbReference>
<dbReference type="PROSITE" id="PS50893">
    <property type="entry name" value="ABC_TRANSPORTER_2"/>
    <property type="match status" value="1"/>
</dbReference>
<keyword evidence="2" id="KW-0813">Transport</keyword>
<keyword evidence="7" id="KW-1185">Reference proteome</keyword>
<dbReference type="AlphaFoldDB" id="A0A842HDI6"/>
<evidence type="ECO:0000256" key="2">
    <source>
        <dbReference type="ARBA" id="ARBA00022448"/>
    </source>
</evidence>
<dbReference type="InterPro" id="IPR050153">
    <property type="entry name" value="Metal_Ion_Import_ABC"/>
</dbReference>
<dbReference type="PROSITE" id="PS00211">
    <property type="entry name" value="ABC_TRANSPORTER_1"/>
    <property type="match status" value="1"/>
</dbReference>
<dbReference type="InterPro" id="IPR003593">
    <property type="entry name" value="AAA+_ATPase"/>
</dbReference>
<evidence type="ECO:0000259" key="5">
    <source>
        <dbReference type="PROSITE" id="PS50893"/>
    </source>
</evidence>
<dbReference type="EMBL" id="JACHVB010000021">
    <property type="protein sequence ID" value="MBC2594280.1"/>
    <property type="molecule type" value="Genomic_DNA"/>
</dbReference>
<keyword evidence="3" id="KW-0547">Nucleotide-binding</keyword>
<proteinExistence type="inferred from homology"/>
<evidence type="ECO:0000256" key="4">
    <source>
        <dbReference type="ARBA" id="ARBA00022840"/>
    </source>
</evidence>
<dbReference type="RefSeq" id="WP_185675268.1">
    <property type="nucleotide sequence ID" value="NZ_JACHVB010000021.1"/>
</dbReference>
<keyword evidence="4 6" id="KW-0067">ATP-binding</keyword>
<dbReference type="PANTHER" id="PTHR42734:SF5">
    <property type="entry name" value="IRON TRANSPORT SYSTEM ATP-BINDING PROTEIN HI_0361-RELATED"/>
    <property type="match status" value="1"/>
</dbReference>
<dbReference type="InterPro" id="IPR003439">
    <property type="entry name" value="ABC_transporter-like_ATP-bd"/>
</dbReference>
<evidence type="ECO:0000256" key="1">
    <source>
        <dbReference type="ARBA" id="ARBA00005417"/>
    </source>
</evidence>
<evidence type="ECO:0000313" key="7">
    <source>
        <dbReference type="Proteomes" id="UP000546464"/>
    </source>
</evidence>
<feature type="domain" description="ABC transporter" evidence="5">
    <location>
        <begin position="27"/>
        <end position="241"/>
    </location>
</feature>
<gene>
    <name evidence="6" type="ORF">H5P28_08400</name>
</gene>
<dbReference type="SUPFAM" id="SSF52540">
    <property type="entry name" value="P-loop containing nucleoside triphosphate hydrolases"/>
    <property type="match status" value="1"/>
</dbReference>
<dbReference type="PANTHER" id="PTHR42734">
    <property type="entry name" value="METAL TRANSPORT SYSTEM ATP-BINDING PROTEIN TM_0124-RELATED"/>
    <property type="match status" value="1"/>
</dbReference>